<organism evidence="4 5">
    <name type="scientific">Agrobacterium vitis</name>
    <name type="common">Rhizobium vitis</name>
    <dbReference type="NCBI Taxonomy" id="373"/>
    <lineage>
        <taxon>Bacteria</taxon>
        <taxon>Pseudomonadati</taxon>
        <taxon>Pseudomonadota</taxon>
        <taxon>Alphaproteobacteria</taxon>
        <taxon>Hyphomicrobiales</taxon>
        <taxon>Rhizobiaceae</taxon>
        <taxon>Rhizobium/Agrobacterium group</taxon>
        <taxon>Agrobacterium</taxon>
    </lineage>
</organism>
<evidence type="ECO:0000256" key="3">
    <source>
        <dbReference type="SAM" id="MobiDB-lite"/>
    </source>
</evidence>
<evidence type="ECO:0000256" key="2">
    <source>
        <dbReference type="RuleBase" id="RU363072"/>
    </source>
</evidence>
<dbReference type="GO" id="GO:0016020">
    <property type="term" value="C:membrane"/>
    <property type="evidence" value="ECO:0007669"/>
    <property type="project" value="InterPro"/>
</dbReference>
<dbReference type="Proteomes" id="UP000655037">
    <property type="component" value="Unassembled WGS sequence"/>
</dbReference>
<name>A0AAE2R9W2_AGRVI</name>
<dbReference type="GO" id="GO:0008643">
    <property type="term" value="P:carbohydrate transport"/>
    <property type="evidence" value="ECO:0007669"/>
    <property type="project" value="InterPro"/>
</dbReference>
<keyword evidence="2" id="KW-0732">Signal</keyword>
<gene>
    <name evidence="4" type="ORF">IEI95_009150</name>
</gene>
<geneLocation type="plasmid" evidence="4">
    <name>unnamed3</name>
</geneLocation>
<evidence type="ECO:0000313" key="5">
    <source>
        <dbReference type="Proteomes" id="UP000655037"/>
    </source>
</evidence>
<feature type="chain" id="PRO_5041772157" evidence="2">
    <location>
        <begin position="27"/>
        <end position="464"/>
    </location>
</feature>
<feature type="region of interest" description="Disordered" evidence="3">
    <location>
        <begin position="34"/>
        <end position="53"/>
    </location>
</feature>
<sequence length="464" mass="50483">MKTHLKKLVILSAAYGVLASGLTAVAADANTPADPSIAKAPDPQAPPPGPLTGLGHTLHDAGFDVRINFVNLYANASDFGFDPGHSGNFGFLMFDTTYHLSDMFKINWQETVNIPRHNANQYLFQVSNAFYATDPSLDSSTDLTRLTLQGDFFNGKLEVEGGRLNMWPEFFRSEFCGGKGCISQTRALVLSAPGNTVAQWGGRVGYNLTPDLSLGGVITENNTENWQTGSGWNWGRGDSDGYTAVVHLAQRQNFLETAKPLNYEIGGYRSSASYTDALYGTGWGNPTFGANQTVIEHDGGSNGVFAQVRKVLWSDPDGTPFPENIAVSGGIFHTFGDGQSYPWEAYGSIEYGGFWKANPLTSIGATVHYIGLSEKRAQYETNARRFLTGIYDRQPRDTFQFDLHGRTGIGPAGFLEFGASYVKDPNTTYLADYSTSRMKNGWTIYAAIVFDLGTTLGLSPPPQP</sequence>
<feature type="signal peptide" evidence="2">
    <location>
        <begin position="1"/>
        <end position="26"/>
    </location>
</feature>
<dbReference type="Gene3D" id="2.40.160.180">
    <property type="entry name" value="Carbohydrate-selective porin OprB"/>
    <property type="match status" value="1"/>
</dbReference>
<dbReference type="PANTHER" id="PTHR37944:SF1">
    <property type="entry name" value="PORIN B"/>
    <property type="match status" value="1"/>
</dbReference>
<dbReference type="EMBL" id="JACXXJ020000004">
    <property type="protein sequence ID" value="MBF2714388.1"/>
    <property type="molecule type" value="Genomic_DNA"/>
</dbReference>
<comment type="similarity">
    <text evidence="1 2">Belongs to the OprB family.</text>
</comment>
<reference evidence="4" key="1">
    <citation type="submission" date="2020-11" db="EMBL/GenBank/DDBJ databases">
        <title>Agrobacterium vitis strain K377 genome.</title>
        <authorList>
            <person name="Xi H."/>
        </authorList>
    </citation>
    <scope>NUCLEOTIDE SEQUENCE</scope>
    <source>
        <strain evidence="4">K377</strain>
        <plasmid evidence="4">unnamed3</plasmid>
    </source>
</reference>
<evidence type="ECO:0000256" key="1">
    <source>
        <dbReference type="ARBA" id="ARBA00008769"/>
    </source>
</evidence>
<dbReference type="Pfam" id="PF04966">
    <property type="entry name" value="OprB"/>
    <property type="match status" value="1"/>
</dbReference>
<comment type="caution">
    <text evidence="4">The sequence shown here is derived from an EMBL/GenBank/DDBJ whole genome shotgun (WGS) entry which is preliminary data.</text>
</comment>
<keyword evidence="4" id="KW-0614">Plasmid</keyword>
<accession>A0AAE2R9W2</accession>
<dbReference type="InterPro" id="IPR007049">
    <property type="entry name" value="Carb-sel_porin_OprB"/>
</dbReference>
<dbReference type="PANTHER" id="PTHR37944">
    <property type="entry name" value="PORIN B"/>
    <property type="match status" value="1"/>
</dbReference>
<dbReference type="InterPro" id="IPR038673">
    <property type="entry name" value="OprB_sf"/>
</dbReference>
<dbReference type="AlphaFoldDB" id="A0AAE2R9W2"/>
<evidence type="ECO:0000313" key="4">
    <source>
        <dbReference type="EMBL" id="MBF2714388.1"/>
    </source>
</evidence>
<protein>
    <submittedName>
        <fullName evidence="4">Carbohydrate porin</fullName>
    </submittedName>
</protein>
<dbReference type="RefSeq" id="WP_194416328.1">
    <property type="nucleotide sequence ID" value="NZ_JACXXJ020000004.1"/>
</dbReference>
<proteinExistence type="inferred from homology"/>
<dbReference type="GO" id="GO:0015288">
    <property type="term" value="F:porin activity"/>
    <property type="evidence" value="ECO:0007669"/>
    <property type="project" value="InterPro"/>
</dbReference>
<dbReference type="InterPro" id="IPR052932">
    <property type="entry name" value="OprB_Porin"/>
</dbReference>